<dbReference type="SUPFAM" id="SSF50978">
    <property type="entry name" value="WD40 repeat-like"/>
    <property type="match status" value="1"/>
</dbReference>
<dbReference type="InterPro" id="IPR001680">
    <property type="entry name" value="WD40_rpt"/>
</dbReference>
<evidence type="ECO:0000259" key="8">
    <source>
        <dbReference type="Pfam" id="PF09384"/>
    </source>
</evidence>
<dbReference type="PROSITE" id="PS00678">
    <property type="entry name" value="WD_REPEATS_1"/>
    <property type="match status" value="1"/>
</dbReference>
<dbReference type="STRING" id="71717.A0A4Y7TN97"/>
<gene>
    <name evidence="9" type="ORF">FA13DRAFT_1788301</name>
</gene>
<comment type="subcellular location">
    <subcellularLocation>
        <location evidence="1">Nucleus</location>
        <location evidence="1">Nucleolus</location>
    </subcellularLocation>
</comment>
<evidence type="ECO:0000313" key="10">
    <source>
        <dbReference type="Proteomes" id="UP000298030"/>
    </source>
</evidence>
<evidence type="ECO:0000256" key="5">
    <source>
        <dbReference type="ARBA" id="ARBA00023242"/>
    </source>
</evidence>
<feature type="region of interest" description="Disordered" evidence="7">
    <location>
        <begin position="1"/>
        <end position="23"/>
    </location>
</feature>
<dbReference type="GO" id="GO:0045943">
    <property type="term" value="P:positive regulation of transcription by RNA polymerase I"/>
    <property type="evidence" value="ECO:0007669"/>
    <property type="project" value="TreeGrafter"/>
</dbReference>
<feature type="repeat" description="WD" evidence="6">
    <location>
        <begin position="118"/>
        <end position="160"/>
    </location>
</feature>
<reference evidence="9 10" key="1">
    <citation type="journal article" date="2019" name="Nat. Ecol. Evol.">
        <title>Megaphylogeny resolves global patterns of mushroom evolution.</title>
        <authorList>
            <person name="Varga T."/>
            <person name="Krizsan K."/>
            <person name="Foldi C."/>
            <person name="Dima B."/>
            <person name="Sanchez-Garcia M."/>
            <person name="Sanchez-Ramirez S."/>
            <person name="Szollosi G.J."/>
            <person name="Szarkandi J.G."/>
            <person name="Papp V."/>
            <person name="Albert L."/>
            <person name="Andreopoulos W."/>
            <person name="Angelini C."/>
            <person name="Antonin V."/>
            <person name="Barry K.W."/>
            <person name="Bougher N.L."/>
            <person name="Buchanan P."/>
            <person name="Buyck B."/>
            <person name="Bense V."/>
            <person name="Catcheside P."/>
            <person name="Chovatia M."/>
            <person name="Cooper J."/>
            <person name="Damon W."/>
            <person name="Desjardin D."/>
            <person name="Finy P."/>
            <person name="Geml J."/>
            <person name="Haridas S."/>
            <person name="Hughes K."/>
            <person name="Justo A."/>
            <person name="Karasinski D."/>
            <person name="Kautmanova I."/>
            <person name="Kiss B."/>
            <person name="Kocsube S."/>
            <person name="Kotiranta H."/>
            <person name="LaButti K.M."/>
            <person name="Lechner B.E."/>
            <person name="Liimatainen K."/>
            <person name="Lipzen A."/>
            <person name="Lukacs Z."/>
            <person name="Mihaltcheva S."/>
            <person name="Morgado L.N."/>
            <person name="Niskanen T."/>
            <person name="Noordeloos M.E."/>
            <person name="Ohm R.A."/>
            <person name="Ortiz-Santana B."/>
            <person name="Ovrebo C."/>
            <person name="Racz N."/>
            <person name="Riley R."/>
            <person name="Savchenko A."/>
            <person name="Shiryaev A."/>
            <person name="Soop K."/>
            <person name="Spirin V."/>
            <person name="Szebenyi C."/>
            <person name="Tomsovsky M."/>
            <person name="Tulloss R.E."/>
            <person name="Uehling J."/>
            <person name="Grigoriev I.V."/>
            <person name="Vagvolgyi C."/>
            <person name="Papp T."/>
            <person name="Martin F.M."/>
            <person name="Miettinen O."/>
            <person name="Hibbett D.S."/>
            <person name="Nagy L.G."/>
        </authorList>
    </citation>
    <scope>NUCLEOTIDE SEQUENCE [LARGE SCALE GENOMIC DNA]</scope>
    <source>
        <strain evidence="9 10">FP101781</strain>
    </source>
</reference>
<organism evidence="9 10">
    <name type="scientific">Coprinellus micaceus</name>
    <name type="common">Glistening ink-cap mushroom</name>
    <name type="synonym">Coprinus micaceus</name>
    <dbReference type="NCBI Taxonomy" id="71717"/>
    <lineage>
        <taxon>Eukaryota</taxon>
        <taxon>Fungi</taxon>
        <taxon>Dikarya</taxon>
        <taxon>Basidiomycota</taxon>
        <taxon>Agaricomycotina</taxon>
        <taxon>Agaricomycetes</taxon>
        <taxon>Agaricomycetidae</taxon>
        <taxon>Agaricales</taxon>
        <taxon>Agaricineae</taxon>
        <taxon>Psathyrellaceae</taxon>
        <taxon>Coprinellus</taxon>
    </lineage>
</organism>
<keyword evidence="5" id="KW-0539">Nucleus</keyword>
<accession>A0A4Y7TN97</accession>
<dbReference type="SMART" id="SM00320">
    <property type="entry name" value="WD40"/>
    <property type="match status" value="6"/>
</dbReference>
<dbReference type="GO" id="GO:0006364">
    <property type="term" value="P:rRNA processing"/>
    <property type="evidence" value="ECO:0007669"/>
    <property type="project" value="UniProtKB-KW"/>
</dbReference>
<dbReference type="OrthoDB" id="431715at2759"/>
<keyword evidence="2" id="KW-0698">rRNA processing</keyword>
<keyword evidence="10" id="KW-1185">Reference proteome</keyword>
<dbReference type="InterPro" id="IPR019775">
    <property type="entry name" value="WD40_repeat_CS"/>
</dbReference>
<evidence type="ECO:0000256" key="4">
    <source>
        <dbReference type="ARBA" id="ARBA00022737"/>
    </source>
</evidence>
<feature type="repeat" description="WD" evidence="6">
    <location>
        <begin position="161"/>
        <end position="203"/>
    </location>
</feature>
<keyword evidence="4" id="KW-0677">Repeat</keyword>
<dbReference type="InterPro" id="IPR018983">
    <property type="entry name" value="U3_snoRNA-assocProt_15_C"/>
</dbReference>
<dbReference type="Proteomes" id="UP000298030">
    <property type="component" value="Unassembled WGS sequence"/>
</dbReference>
<dbReference type="Pfam" id="PF09384">
    <property type="entry name" value="UTP15_C"/>
    <property type="match status" value="1"/>
</dbReference>
<dbReference type="CDD" id="cd00200">
    <property type="entry name" value="WD40"/>
    <property type="match status" value="1"/>
</dbReference>
<dbReference type="PANTHER" id="PTHR19924">
    <property type="entry name" value="UTP15 U3 SMALL NUCLEOLAR RNA-ASSOCIATED PROTEIN 15 FAMILY MEMBER"/>
    <property type="match status" value="1"/>
</dbReference>
<sequence length="499" mass="55119">MDYQPVSVQKHHRPSSSKHSPESRYWRQFKHPVFVKEYAPITSVHFSAAKPHRYAVTAATRVQIYAPRTQKVTKTISRFKDVARSGSIRPDGKLVVAGDDSGLIQIFDINSRAILRTLDTHKQPVHVAKFSPLEPTRVLSCSDDTTVRFWDVTSQTSIHTFTDHTDYVRTGEVSSSSPHLVLTGSYDGTVRLFDTRSGGCEMTMGENVSSSSKLPVEQVLMYPSGTAAVSSAGPILRIWDIVGGGRCIKAMSNHQKTITALAVNSSANRLLTGSLDHMVKVYDVENYKVVHTMRYPAPILCLAISPDDTHIVGGMSDGTLSIRRRQAKGKDNEVSALDSLNLIHIGEGAVSKQRGKAVGDADEIRVSENRRQKRLKPYDRLLKSFKYSAALDSVLRKNLSTGDGLKIALSGRDDVLLEPILRLLIKYVSDPRFGATVTYVAGLVIDMYRPVIGQAPLIDALFLRFKKKLAMEIRFQKELLKAKGTLSMILTSALSPDAV</sequence>
<dbReference type="PRINTS" id="PR00320">
    <property type="entry name" value="GPROTEINBRPT"/>
</dbReference>
<dbReference type="GO" id="GO:0005730">
    <property type="term" value="C:nucleolus"/>
    <property type="evidence" value="ECO:0007669"/>
    <property type="project" value="UniProtKB-SubCell"/>
</dbReference>
<evidence type="ECO:0000256" key="3">
    <source>
        <dbReference type="ARBA" id="ARBA00022574"/>
    </source>
</evidence>
<evidence type="ECO:0000256" key="7">
    <source>
        <dbReference type="SAM" id="MobiDB-lite"/>
    </source>
</evidence>
<feature type="repeat" description="WD" evidence="6">
    <location>
        <begin position="251"/>
        <end position="292"/>
    </location>
</feature>
<keyword evidence="3 6" id="KW-0853">WD repeat</keyword>
<protein>
    <submittedName>
        <fullName evidence="9">KDa Trp-Asp repeat-containing protein</fullName>
    </submittedName>
</protein>
<dbReference type="PROSITE" id="PS50082">
    <property type="entry name" value="WD_REPEATS_2"/>
    <property type="match status" value="3"/>
</dbReference>
<dbReference type="EMBL" id="QPFP01000007">
    <property type="protein sequence ID" value="TEB35687.1"/>
    <property type="molecule type" value="Genomic_DNA"/>
</dbReference>
<dbReference type="InterPro" id="IPR036322">
    <property type="entry name" value="WD40_repeat_dom_sf"/>
</dbReference>
<dbReference type="PROSITE" id="PS50294">
    <property type="entry name" value="WD_REPEATS_REGION"/>
    <property type="match status" value="2"/>
</dbReference>
<name>A0A4Y7TN97_COPMI</name>
<dbReference type="Pfam" id="PF00400">
    <property type="entry name" value="WD40"/>
    <property type="match status" value="4"/>
</dbReference>
<dbReference type="AlphaFoldDB" id="A0A4Y7TN97"/>
<feature type="domain" description="U3 small nucleolar RNA-associated protein 15 C-terminal" evidence="8">
    <location>
        <begin position="358"/>
        <end position="489"/>
    </location>
</feature>
<dbReference type="Gene3D" id="2.130.10.10">
    <property type="entry name" value="YVTN repeat-like/Quinoprotein amine dehydrogenase"/>
    <property type="match status" value="2"/>
</dbReference>
<evidence type="ECO:0000256" key="6">
    <source>
        <dbReference type="PROSITE-ProRule" id="PRU00221"/>
    </source>
</evidence>
<comment type="caution">
    <text evidence="9">The sequence shown here is derived from an EMBL/GenBank/DDBJ whole genome shotgun (WGS) entry which is preliminary data.</text>
</comment>
<dbReference type="PANTHER" id="PTHR19924:SF26">
    <property type="entry name" value="U3 SMALL NUCLEOLAR RNA-ASSOCIATED PROTEIN 15 HOMOLOG"/>
    <property type="match status" value="1"/>
</dbReference>
<evidence type="ECO:0000313" key="9">
    <source>
        <dbReference type="EMBL" id="TEB35687.1"/>
    </source>
</evidence>
<evidence type="ECO:0000256" key="2">
    <source>
        <dbReference type="ARBA" id="ARBA00022552"/>
    </source>
</evidence>
<dbReference type="InterPro" id="IPR015943">
    <property type="entry name" value="WD40/YVTN_repeat-like_dom_sf"/>
</dbReference>
<dbReference type="InterPro" id="IPR020472">
    <property type="entry name" value="WD40_PAC1"/>
</dbReference>
<evidence type="ECO:0000256" key="1">
    <source>
        <dbReference type="ARBA" id="ARBA00004604"/>
    </source>
</evidence>
<proteinExistence type="predicted"/>